<evidence type="ECO:0000259" key="13">
    <source>
        <dbReference type="PROSITE" id="PS50862"/>
    </source>
</evidence>
<evidence type="ECO:0000256" key="5">
    <source>
        <dbReference type="ARBA" id="ARBA00022723"/>
    </source>
</evidence>
<dbReference type="InterPro" id="IPR045864">
    <property type="entry name" value="aa-tRNA-synth_II/BPL/LPL"/>
</dbReference>
<evidence type="ECO:0000256" key="1">
    <source>
        <dbReference type="ARBA" id="ARBA00004496"/>
    </source>
</evidence>
<dbReference type="Gene3D" id="3.30.930.10">
    <property type="entry name" value="Bira Bifunctional Protein, Domain 2"/>
    <property type="match status" value="1"/>
</dbReference>
<sequence length="524" mass="60078">MDPRELAERLTERDLRILIHLAESGEATPEELAESLDVDLGPVMRSLYWLEERGLIESEEETHEVYELGDEGKEYAEEGLPELRIVEVLRKIGGEGRLEEVLDRAGVPRKLAGPVLGWLRRKGLAEIKREDGETSLVLLEEEPEDVDQSVLEALAAEGSASVEELARKLEMDEEEVEKALKRLSERGDVLRAREETVKKVRLTERGEEVAEHAPEVLERDWITELKPEHLREGTWKEKEFKPYDVKAPTSPTFPGKRHPLKEVINEIRRIFLEMGFVEVSGPLVESSFWNFDALFQPQDHAAREMQDTFYLKEPAEAELPDEEVVEKVRAVHEDGGDTGSRGWGYEWDEGVARKTVLRTHTTAVSVRKLYEVEGPPLKAFSIGRVYRRETVDYKHLPEFHQCEGIVLAKDVSFRDLLGILEEFYRRMGFEEVRFRPAYFPYTVLSVEPEVYFEEKGDWVELGGAGIFRPEVLQPLGFDPDVVCLAWGLGVERLAMLKLGIDDIRDLYMSDLKTLLELPTARARR</sequence>
<dbReference type="Pfam" id="PF01978">
    <property type="entry name" value="TrmB"/>
    <property type="match status" value="1"/>
</dbReference>
<keyword evidence="9 11" id="KW-0648">Protein biosynthesis</keyword>
<proteinExistence type="inferred from homology"/>
<evidence type="ECO:0000256" key="9">
    <source>
        <dbReference type="ARBA" id="ARBA00022917"/>
    </source>
</evidence>
<keyword evidence="12" id="KW-0175">Coiled coil</keyword>
<evidence type="ECO:0000256" key="10">
    <source>
        <dbReference type="ARBA" id="ARBA00023146"/>
    </source>
</evidence>
<dbReference type="SUPFAM" id="SSF46785">
    <property type="entry name" value="Winged helix' DNA-binding domain"/>
    <property type="match status" value="2"/>
</dbReference>
<dbReference type="Proteomes" id="UP000619545">
    <property type="component" value="Unassembled WGS sequence"/>
</dbReference>
<dbReference type="NCBIfam" id="NF003210">
    <property type="entry name" value="PRK04172.1"/>
    <property type="match status" value="1"/>
</dbReference>
<reference evidence="14" key="1">
    <citation type="journal article" date="2020" name="bioRxiv">
        <title>A rank-normalized archaeal taxonomy based on genome phylogeny resolves widespread incomplete and uneven classifications.</title>
        <authorList>
            <person name="Rinke C."/>
            <person name="Chuvochina M."/>
            <person name="Mussig A.J."/>
            <person name="Chaumeil P.-A."/>
            <person name="Waite D.W."/>
            <person name="Whitman W.B."/>
            <person name="Parks D.H."/>
            <person name="Hugenholtz P."/>
        </authorList>
    </citation>
    <scope>NUCLEOTIDE SEQUENCE</scope>
    <source>
        <strain evidence="14">UBA8853</strain>
    </source>
</reference>
<name>A0A832TAL0_9EURY</name>
<dbReference type="GO" id="GO:0005524">
    <property type="term" value="F:ATP binding"/>
    <property type="evidence" value="ECO:0007669"/>
    <property type="project" value="UniProtKB-UniRule"/>
</dbReference>
<comment type="caution">
    <text evidence="11">Lacks conserved residue(s) required for the propagation of feature annotation.</text>
</comment>
<dbReference type="Pfam" id="PF01409">
    <property type="entry name" value="tRNA-synt_2d"/>
    <property type="match status" value="1"/>
</dbReference>
<feature type="coiled-coil region" evidence="12">
    <location>
        <begin position="162"/>
        <end position="193"/>
    </location>
</feature>
<dbReference type="PANTHER" id="PTHR11538:SF40">
    <property type="entry name" value="PHENYLALANINE--TRNA LIGASE ALPHA SUBUNIT"/>
    <property type="match status" value="1"/>
</dbReference>
<dbReference type="EC" id="6.1.1.20" evidence="11"/>
<dbReference type="InterPro" id="IPR036388">
    <property type="entry name" value="WH-like_DNA-bd_sf"/>
</dbReference>
<dbReference type="AlphaFoldDB" id="A0A832TAL0"/>
<dbReference type="GO" id="GO:0000049">
    <property type="term" value="F:tRNA binding"/>
    <property type="evidence" value="ECO:0007669"/>
    <property type="project" value="InterPro"/>
</dbReference>
<dbReference type="GO" id="GO:0004826">
    <property type="term" value="F:phenylalanine-tRNA ligase activity"/>
    <property type="evidence" value="ECO:0007669"/>
    <property type="project" value="UniProtKB-UniRule"/>
</dbReference>
<keyword evidence="10 11" id="KW-0030">Aminoacyl-tRNA synthetase</keyword>
<evidence type="ECO:0000313" key="14">
    <source>
        <dbReference type="EMBL" id="HII70586.1"/>
    </source>
</evidence>
<dbReference type="InterPro" id="IPR006195">
    <property type="entry name" value="aa-tRNA-synth_II"/>
</dbReference>
<comment type="similarity">
    <text evidence="2 11">Belongs to the class-II aminoacyl-tRNA synthetase family. Phe-tRNA synthetase alpha subunit type 2 subfamily.</text>
</comment>
<organism evidence="14 15">
    <name type="scientific">Methanopyrus kandleri</name>
    <dbReference type="NCBI Taxonomy" id="2320"/>
    <lineage>
        <taxon>Archaea</taxon>
        <taxon>Methanobacteriati</taxon>
        <taxon>Methanobacteriota</taxon>
        <taxon>Methanomada group</taxon>
        <taxon>Methanopyri</taxon>
        <taxon>Methanopyrales</taxon>
        <taxon>Methanopyraceae</taxon>
        <taxon>Methanopyrus</taxon>
    </lineage>
</organism>
<evidence type="ECO:0000256" key="2">
    <source>
        <dbReference type="ARBA" id="ARBA00006703"/>
    </source>
</evidence>
<dbReference type="GO" id="GO:0006432">
    <property type="term" value="P:phenylalanyl-tRNA aminoacylation"/>
    <property type="evidence" value="ECO:0007669"/>
    <property type="project" value="UniProtKB-UniRule"/>
</dbReference>
<dbReference type="SMR" id="A0A832TAL0"/>
<dbReference type="InterPro" id="IPR004529">
    <property type="entry name" value="Phe-tRNA-synth_IIc_asu"/>
</dbReference>
<protein>
    <recommendedName>
        <fullName evidence="11">Phenylalanine--tRNA ligase alpha subunit</fullName>
        <ecNumber evidence="11">6.1.1.20</ecNumber>
    </recommendedName>
    <alternativeName>
        <fullName evidence="11">Phenylalanyl-tRNA synthetase alpha subunit</fullName>
        <shortName evidence="11">PheRS</shortName>
    </alternativeName>
</protein>
<keyword evidence="5 11" id="KW-0479">Metal-binding</keyword>
<dbReference type="InterPro" id="IPR002831">
    <property type="entry name" value="Tscrpt_reg_TrmB_N"/>
</dbReference>
<dbReference type="HAMAP" id="MF_00282">
    <property type="entry name" value="Phe_tRNA_synth_alpha2"/>
    <property type="match status" value="1"/>
</dbReference>
<keyword evidence="4 11" id="KW-0436">Ligase</keyword>
<dbReference type="InterPro" id="IPR002319">
    <property type="entry name" value="Phenylalanyl-tRNA_Synthase"/>
</dbReference>
<keyword evidence="6 11" id="KW-0547">Nucleotide-binding</keyword>
<feature type="domain" description="Aminoacyl-transfer RNA synthetases class-II family profile" evidence="13">
    <location>
        <begin position="262"/>
        <end position="518"/>
    </location>
</feature>
<dbReference type="GO" id="GO:0000287">
    <property type="term" value="F:magnesium ion binding"/>
    <property type="evidence" value="ECO:0007669"/>
    <property type="project" value="UniProtKB-UniRule"/>
</dbReference>
<dbReference type="CDD" id="cd00496">
    <property type="entry name" value="PheRS_alpha_core"/>
    <property type="match status" value="1"/>
</dbReference>
<dbReference type="InterPro" id="IPR011991">
    <property type="entry name" value="ArsR-like_HTH"/>
</dbReference>
<dbReference type="PROSITE" id="PS50862">
    <property type="entry name" value="AA_TRNA_LIGASE_II"/>
    <property type="match status" value="1"/>
</dbReference>
<dbReference type="Gene3D" id="1.10.10.10">
    <property type="entry name" value="Winged helix-like DNA-binding domain superfamily/Winged helix DNA-binding domain"/>
    <property type="match status" value="2"/>
</dbReference>
<keyword evidence="7 11" id="KW-0067">ATP-binding</keyword>
<comment type="catalytic activity">
    <reaction evidence="11">
        <text>tRNA(Phe) + L-phenylalanine + ATP = L-phenylalanyl-tRNA(Phe) + AMP + diphosphate + H(+)</text>
        <dbReference type="Rhea" id="RHEA:19413"/>
        <dbReference type="Rhea" id="RHEA-COMP:9668"/>
        <dbReference type="Rhea" id="RHEA-COMP:9699"/>
        <dbReference type="ChEBI" id="CHEBI:15378"/>
        <dbReference type="ChEBI" id="CHEBI:30616"/>
        <dbReference type="ChEBI" id="CHEBI:33019"/>
        <dbReference type="ChEBI" id="CHEBI:58095"/>
        <dbReference type="ChEBI" id="CHEBI:78442"/>
        <dbReference type="ChEBI" id="CHEBI:78531"/>
        <dbReference type="ChEBI" id="CHEBI:456215"/>
        <dbReference type="EC" id="6.1.1.20"/>
    </reaction>
</comment>
<comment type="subcellular location">
    <subcellularLocation>
        <location evidence="1 11">Cytoplasm</location>
    </subcellularLocation>
</comment>
<dbReference type="NCBIfam" id="TIGR00468">
    <property type="entry name" value="pheS"/>
    <property type="match status" value="1"/>
</dbReference>
<feature type="binding site" evidence="11">
    <location>
        <position position="362"/>
    </location>
    <ligand>
        <name>L-phenylalanine</name>
        <dbReference type="ChEBI" id="CHEBI:58095"/>
    </ligand>
</feature>
<evidence type="ECO:0000256" key="7">
    <source>
        <dbReference type="ARBA" id="ARBA00022840"/>
    </source>
</evidence>
<evidence type="ECO:0000256" key="6">
    <source>
        <dbReference type="ARBA" id="ARBA00022741"/>
    </source>
</evidence>
<dbReference type="RefSeq" id="WP_011018643.1">
    <property type="nucleotide sequence ID" value="NZ_DUJS01000004.1"/>
</dbReference>
<dbReference type="InterPro" id="IPR036390">
    <property type="entry name" value="WH_DNA-bd_sf"/>
</dbReference>
<dbReference type="FunFam" id="3.30.930.10:FF:000095">
    <property type="entry name" value="Phenylalanine--tRNA ligase alpha subunit"/>
    <property type="match status" value="1"/>
</dbReference>
<dbReference type="EMBL" id="DUJS01000004">
    <property type="protein sequence ID" value="HII70586.1"/>
    <property type="molecule type" value="Genomic_DNA"/>
</dbReference>
<dbReference type="GeneID" id="1477574"/>
<dbReference type="OMA" id="QIEGWVM"/>
<evidence type="ECO:0000313" key="15">
    <source>
        <dbReference type="Proteomes" id="UP000619545"/>
    </source>
</evidence>
<keyword evidence="3 11" id="KW-0963">Cytoplasm</keyword>
<evidence type="ECO:0000256" key="4">
    <source>
        <dbReference type="ARBA" id="ARBA00022598"/>
    </source>
</evidence>
<accession>A0A832TAL0</accession>
<dbReference type="SUPFAM" id="SSF55681">
    <property type="entry name" value="Class II aaRS and biotin synthetases"/>
    <property type="match status" value="1"/>
</dbReference>
<feature type="binding site" evidence="11">
    <location>
        <position position="467"/>
    </location>
    <ligand>
        <name>L-phenylalanine</name>
        <dbReference type="ChEBI" id="CHEBI:58095"/>
    </ligand>
</feature>
<gene>
    <name evidence="11" type="primary">pheS</name>
    <name evidence="14" type="ORF">HA336_05075</name>
</gene>
<evidence type="ECO:0000256" key="12">
    <source>
        <dbReference type="SAM" id="Coils"/>
    </source>
</evidence>
<keyword evidence="8 11" id="KW-0460">Magnesium</keyword>
<dbReference type="PANTHER" id="PTHR11538">
    <property type="entry name" value="PHENYLALANYL-TRNA SYNTHETASE"/>
    <property type="match status" value="1"/>
</dbReference>
<evidence type="ECO:0000256" key="8">
    <source>
        <dbReference type="ARBA" id="ARBA00022842"/>
    </source>
</evidence>
<evidence type="ECO:0000256" key="3">
    <source>
        <dbReference type="ARBA" id="ARBA00022490"/>
    </source>
</evidence>
<dbReference type="CDD" id="cd00090">
    <property type="entry name" value="HTH_ARSR"/>
    <property type="match status" value="1"/>
</dbReference>
<dbReference type="GO" id="GO:0005737">
    <property type="term" value="C:cytoplasm"/>
    <property type="evidence" value="ECO:0007669"/>
    <property type="project" value="UniProtKB-SubCell"/>
</dbReference>
<comment type="caution">
    <text evidence="14">The sequence shown here is derived from an EMBL/GenBank/DDBJ whole genome shotgun (WGS) entry which is preliminary data.</text>
</comment>
<feature type="binding site" evidence="11">
    <location>
        <position position="441"/>
    </location>
    <ligand>
        <name>L-phenylalanine</name>
        <dbReference type="ChEBI" id="CHEBI:58095"/>
    </ligand>
</feature>
<comment type="cofactor">
    <cofactor evidence="11">
        <name>Mg(2+)</name>
        <dbReference type="ChEBI" id="CHEBI:18420"/>
    </cofactor>
    <text evidence="11">Binds 2 magnesium ions per tetramer.</text>
</comment>
<evidence type="ECO:0000256" key="11">
    <source>
        <dbReference type="HAMAP-Rule" id="MF_00282"/>
    </source>
</evidence>
<dbReference type="InterPro" id="IPR022917">
    <property type="entry name" value="Phe_tRNA_ligase_alpha_bac/arc"/>
</dbReference>
<comment type="subunit">
    <text evidence="11">Tetramer of two alpha and two beta subunits.</text>
</comment>